<evidence type="ECO:0000256" key="3">
    <source>
        <dbReference type="ARBA" id="ARBA00023274"/>
    </source>
</evidence>
<dbReference type="GO" id="GO:1990904">
    <property type="term" value="C:ribonucleoprotein complex"/>
    <property type="evidence" value="ECO:0007669"/>
    <property type="project" value="UniProtKB-KW"/>
</dbReference>
<dbReference type="GO" id="GO:0005840">
    <property type="term" value="C:ribosome"/>
    <property type="evidence" value="ECO:0007669"/>
    <property type="project" value="UniProtKB-KW"/>
</dbReference>
<evidence type="ECO:0000256" key="1">
    <source>
        <dbReference type="ARBA" id="ARBA00007596"/>
    </source>
</evidence>
<evidence type="ECO:0000313" key="6">
    <source>
        <dbReference type="Proteomes" id="UP000807504"/>
    </source>
</evidence>
<dbReference type="EMBL" id="JABXBU010002230">
    <property type="protein sequence ID" value="KAF8766712.1"/>
    <property type="molecule type" value="Genomic_DNA"/>
</dbReference>
<gene>
    <name evidence="5" type="ORF">HNY73_019749</name>
</gene>
<comment type="caution">
    <text evidence="5">The sequence shown here is derived from an EMBL/GenBank/DDBJ whole genome shotgun (WGS) entry which is preliminary data.</text>
</comment>
<dbReference type="AlphaFoldDB" id="A0A8T0E717"/>
<comment type="similarity">
    <text evidence="1">Belongs to the bacterial ribosomal protein bL33 family.</text>
</comment>
<reference evidence="5" key="1">
    <citation type="journal article" date="2020" name="bioRxiv">
        <title>Chromosome-level reference genome of the European wasp spider Argiope bruennichi: a resource for studies on range expansion and evolutionary adaptation.</title>
        <authorList>
            <person name="Sheffer M.M."/>
            <person name="Hoppe A."/>
            <person name="Krehenwinkel H."/>
            <person name="Uhl G."/>
            <person name="Kuss A.W."/>
            <person name="Jensen L."/>
            <person name="Jensen C."/>
            <person name="Gillespie R.G."/>
            <person name="Hoff K.J."/>
            <person name="Prost S."/>
        </authorList>
    </citation>
    <scope>NUCLEOTIDE SEQUENCE</scope>
</reference>
<dbReference type="InterPro" id="IPR011332">
    <property type="entry name" value="Ribosomal_zn-bd"/>
</dbReference>
<keyword evidence="6" id="KW-1185">Reference proteome</keyword>
<evidence type="ECO:0000313" key="5">
    <source>
        <dbReference type="EMBL" id="KAF8766712.1"/>
    </source>
</evidence>
<dbReference type="GO" id="GO:0003676">
    <property type="term" value="F:nucleic acid binding"/>
    <property type="evidence" value="ECO:0007669"/>
    <property type="project" value="InterPro"/>
</dbReference>
<dbReference type="PANTHER" id="PTHR47331:SF4">
    <property type="entry name" value="PEPTIDASE S1 DOMAIN-CONTAINING PROTEIN"/>
    <property type="match status" value="1"/>
</dbReference>
<dbReference type="GO" id="GO:0006412">
    <property type="term" value="P:translation"/>
    <property type="evidence" value="ECO:0007669"/>
    <property type="project" value="InterPro"/>
</dbReference>
<dbReference type="InterPro" id="IPR036397">
    <property type="entry name" value="RNaseH_sf"/>
</dbReference>
<evidence type="ECO:0000256" key="4">
    <source>
        <dbReference type="ARBA" id="ARBA00035436"/>
    </source>
</evidence>
<dbReference type="SUPFAM" id="SSF57829">
    <property type="entry name" value="Zn-binding ribosomal proteins"/>
    <property type="match status" value="1"/>
</dbReference>
<evidence type="ECO:0000256" key="2">
    <source>
        <dbReference type="ARBA" id="ARBA00022980"/>
    </source>
</evidence>
<proteinExistence type="inferred from homology"/>
<name>A0A8T0E717_ARGBR</name>
<keyword evidence="2 5" id="KW-0689">Ribosomal protein</keyword>
<dbReference type="Gene3D" id="2.20.28.120">
    <property type="entry name" value="Ribosomal protein L33"/>
    <property type="match status" value="1"/>
</dbReference>
<accession>A0A8T0E717</accession>
<sequence>MAERNFQLRGWESTCLKDKSAPVINVLGLQWDKGLDTLGINMNSLKELCVENVTKKTILSAAHRIFDPIGATCPVALFPKLLLQKTWERKLNWEEEVDSNTREEFLKWMRDIFHLEKVQIPRHLKTGDANDKCSLHFFSDASMYAYTAVAFLRVETSQYVKVQLLSAKARVSPKKEEKTTIARLELLAATITARLASSITKEITHEKIYLWSDSTTVITWIKREYAWTKVQQEQVTPKVQQQQVTPKVQQEQAAHEVSQTRVLDPEGPISETVKTRSGRIVHGPKRLDFSLLEIPGHCWIMAKAKTTHILVLMKSMVTKHKFPAIRPRQAEQLEMIKFDPYVRRDVLYKEMKKIKGVKT</sequence>
<reference evidence="5" key="2">
    <citation type="submission" date="2020-06" db="EMBL/GenBank/DDBJ databases">
        <authorList>
            <person name="Sheffer M."/>
        </authorList>
    </citation>
    <scope>NUCLEOTIDE SEQUENCE</scope>
</reference>
<dbReference type="Pfam" id="PF05380">
    <property type="entry name" value="Peptidase_A17"/>
    <property type="match status" value="1"/>
</dbReference>
<dbReference type="PANTHER" id="PTHR47331">
    <property type="entry name" value="PHD-TYPE DOMAIN-CONTAINING PROTEIN"/>
    <property type="match status" value="1"/>
</dbReference>
<dbReference type="Proteomes" id="UP000807504">
    <property type="component" value="Unassembled WGS sequence"/>
</dbReference>
<organism evidence="5 6">
    <name type="scientific">Argiope bruennichi</name>
    <name type="common">Wasp spider</name>
    <name type="synonym">Aranea bruennichi</name>
    <dbReference type="NCBI Taxonomy" id="94029"/>
    <lineage>
        <taxon>Eukaryota</taxon>
        <taxon>Metazoa</taxon>
        <taxon>Ecdysozoa</taxon>
        <taxon>Arthropoda</taxon>
        <taxon>Chelicerata</taxon>
        <taxon>Arachnida</taxon>
        <taxon>Araneae</taxon>
        <taxon>Araneomorphae</taxon>
        <taxon>Entelegynae</taxon>
        <taxon>Araneoidea</taxon>
        <taxon>Araneidae</taxon>
        <taxon>Argiope</taxon>
    </lineage>
</organism>
<keyword evidence="3" id="KW-0687">Ribonucleoprotein</keyword>
<protein>
    <recommendedName>
        <fullName evidence="4">39S ribosomal protein L33, mitochondrial</fullName>
    </recommendedName>
</protein>
<dbReference type="Gene3D" id="3.30.420.10">
    <property type="entry name" value="Ribonuclease H-like superfamily/Ribonuclease H"/>
    <property type="match status" value="1"/>
</dbReference>
<dbReference type="InterPro" id="IPR038584">
    <property type="entry name" value="Ribosomal_bL33_sf"/>
</dbReference>
<dbReference type="InterPro" id="IPR008042">
    <property type="entry name" value="Retrotrans_Pao"/>
</dbReference>